<dbReference type="GO" id="GO:0003677">
    <property type="term" value="F:DNA binding"/>
    <property type="evidence" value="ECO:0007669"/>
    <property type="project" value="InterPro"/>
</dbReference>
<proteinExistence type="inferred from homology"/>
<keyword evidence="3 5" id="KW-0808">Transferase</keyword>
<dbReference type="GeneID" id="29125631"/>
<dbReference type="PANTHER" id="PTHR13370">
    <property type="entry name" value="RNA METHYLASE-RELATED"/>
    <property type="match status" value="1"/>
</dbReference>
<dbReference type="GO" id="GO:0009007">
    <property type="term" value="F:site-specific DNA-methyltransferase (adenine-specific) activity"/>
    <property type="evidence" value="ECO:0007669"/>
    <property type="project" value="TreeGrafter"/>
</dbReference>
<dbReference type="CDD" id="cd02440">
    <property type="entry name" value="AdoMet_MTases"/>
    <property type="match status" value="1"/>
</dbReference>
<dbReference type="KEGG" id="vg:29125631"/>
<protein>
    <submittedName>
        <fullName evidence="5">DNA methyltransferase</fullName>
    </submittedName>
</protein>
<dbReference type="OrthoDB" id="3832at10239"/>
<organism evidence="5 6">
    <name type="scientific">Gordonia phage BetterKatz</name>
    <dbReference type="NCBI Taxonomy" id="1821551"/>
    <lineage>
        <taxon>Viruses</taxon>
        <taxon>Duplodnaviria</taxon>
        <taxon>Heunggongvirae</taxon>
        <taxon>Uroviricota</taxon>
        <taxon>Caudoviricetes</taxon>
        <taxon>Betterkatzvirus</taxon>
        <taxon>Betterkatzvirus betterkatz</taxon>
    </lineage>
</organism>
<dbReference type="InterPro" id="IPR002941">
    <property type="entry name" value="DNA_methylase_N4/N6"/>
</dbReference>
<dbReference type="PANTHER" id="PTHR13370:SF3">
    <property type="entry name" value="TRNA (GUANINE(10)-N2)-METHYLTRANSFERASE HOMOLOG"/>
    <property type="match status" value="1"/>
</dbReference>
<dbReference type="InterPro" id="IPR001091">
    <property type="entry name" value="RM_Methyltransferase"/>
</dbReference>
<evidence type="ECO:0000313" key="5">
    <source>
        <dbReference type="EMBL" id="AMS03701.1"/>
    </source>
</evidence>
<dbReference type="PROSITE" id="PS00092">
    <property type="entry name" value="N6_MTASE"/>
    <property type="match status" value="1"/>
</dbReference>
<dbReference type="GO" id="GO:0032259">
    <property type="term" value="P:methylation"/>
    <property type="evidence" value="ECO:0007669"/>
    <property type="project" value="UniProtKB-KW"/>
</dbReference>
<dbReference type="PRINTS" id="PR00508">
    <property type="entry name" value="S21N4MTFRASE"/>
</dbReference>
<dbReference type="Pfam" id="PF01555">
    <property type="entry name" value="N6_N4_Mtase"/>
    <property type="match status" value="1"/>
</dbReference>
<reference evidence="6" key="1">
    <citation type="submission" date="2016-03" db="EMBL/GenBank/DDBJ databases">
        <authorList>
            <person name="Berryman E.N."/>
            <person name="Forrest K.M."/>
            <person name="McHale L."/>
            <person name="Wertz A.T."/>
            <person name="Zhuang Z."/>
            <person name="Kasturiarachi N.S."/>
            <person name="Pressimone C.A."/>
            <person name="Schiebel J.G."/>
            <person name="Furbee E.C."/>
            <person name="Grubb S.R."/>
            <person name="Warner M.H."/>
            <person name="Montgomery M.T."/>
            <person name="Garlena R.A."/>
            <person name="Russell D.A."/>
            <person name="Pope W.H."/>
            <person name="Jacobs-Sera D."/>
            <person name="Hendrix R.W."/>
            <person name="Hatfull G.F."/>
        </authorList>
    </citation>
    <scope>NUCLEOTIDE SEQUENCE [LARGE SCALE GENOMIC DNA]</scope>
</reference>
<evidence type="ECO:0000256" key="2">
    <source>
        <dbReference type="ARBA" id="ARBA00022603"/>
    </source>
</evidence>
<evidence type="ECO:0000256" key="1">
    <source>
        <dbReference type="ARBA" id="ARBA00006594"/>
    </source>
</evidence>
<feature type="domain" description="DNA methylase N-4/N-6" evidence="4">
    <location>
        <begin position="161"/>
        <end position="222"/>
    </location>
</feature>
<evidence type="ECO:0000256" key="3">
    <source>
        <dbReference type="ARBA" id="ARBA00022679"/>
    </source>
</evidence>
<keyword evidence="2 5" id="KW-0489">Methyltransferase</keyword>
<sequence length="236" mass="25734">MKPYYSDDTVTLYHGDCRELLVETGDQWVDAVITDPPYTARTHAGAKSNAGGRGGRRAIDFAHIDEPALRDILDECGRVTRGWVVATVAYQHAYQLEVDPPAWLRTLRIGAWVKTNPMPQISADRPGQGWEAIAYMHRIDSPPAWNGGGKSGNYVLPTEQGTGHPTAKPLSMVQDFVRRFTLPGGIVLDPFAGGGTTLRAAANEGRRAIGVELDERYCEIAATRLSQTVLDFAGAE</sequence>
<dbReference type="InterPro" id="IPR029063">
    <property type="entry name" value="SAM-dependent_MTases_sf"/>
</dbReference>
<evidence type="ECO:0000259" key="4">
    <source>
        <dbReference type="Pfam" id="PF01555"/>
    </source>
</evidence>
<dbReference type="Proteomes" id="UP000203938">
    <property type="component" value="Segment"/>
</dbReference>
<accession>A0A142KC68</accession>
<dbReference type="Gene3D" id="3.40.50.150">
    <property type="entry name" value="Vaccinia Virus protein VP39"/>
    <property type="match status" value="1"/>
</dbReference>
<dbReference type="RefSeq" id="YP_009302823.1">
    <property type="nucleotide sequence ID" value="NC_031247.1"/>
</dbReference>
<comment type="similarity">
    <text evidence="1">Belongs to the N(4)/N(6)-methyltransferase family.</text>
</comment>
<dbReference type="SUPFAM" id="SSF53335">
    <property type="entry name" value="S-adenosyl-L-methionine-dependent methyltransferases"/>
    <property type="match status" value="1"/>
</dbReference>
<keyword evidence="6" id="KW-1185">Reference proteome</keyword>
<evidence type="ECO:0000313" key="6">
    <source>
        <dbReference type="Proteomes" id="UP000203938"/>
    </source>
</evidence>
<dbReference type="EMBL" id="KU963261">
    <property type="protein sequence ID" value="AMS03701.1"/>
    <property type="molecule type" value="Genomic_DNA"/>
</dbReference>
<name>A0A142KC68_9CAUD</name>
<gene>
    <name evidence="5" type="primary">66</name>
    <name evidence="5" type="ORF">SEA_BETTERKATZ_66</name>
</gene>
<dbReference type="InterPro" id="IPR002052">
    <property type="entry name" value="DNA_methylase_N6_adenine_CS"/>
</dbReference>
<dbReference type="GO" id="GO:0008170">
    <property type="term" value="F:N-methyltransferase activity"/>
    <property type="evidence" value="ECO:0007669"/>
    <property type="project" value="InterPro"/>
</dbReference>